<protein>
    <recommendedName>
        <fullName evidence="4">Aflatoxin regulatory protein domain-containing protein</fullName>
    </recommendedName>
</protein>
<dbReference type="Proteomes" id="UP001430848">
    <property type="component" value="Unassembled WGS sequence"/>
</dbReference>
<sequence length="387" mass="42442">MQTQPTGHALDGMEDHSAAHNSYGLDNGDLGADGMDNGGIVLGAEDDTLREAYPAAILEDRPEATSFTSSELFSLSDRQDGPYASTQQHPRLQTSPLTTLIRLDPQFGTHEGNSSLNDDQTRSQAGHCYFAILQRLTQLEATLDAGAQPPRLDVILSAERDTRQLKERIFSCQGHGRRELDMVGRPAVPTEMSPQSCIDAHGSSLLVLNLLADRVTSLFEDLFRRAAVSSHSMDQATRVTTAAWLYGSLPDFASQADERQYERSVRSSFYRNIHCPVPEANCDLTIGNYEVNDEVKSRVMKLILKQRVGALERMLGDLMNYLMNIVGKGDSPDSEGNGQGPVGEQGSILLGSVNSSRGSRHAATAYMVEDLHRRVEMLRGRLELAGH</sequence>
<evidence type="ECO:0008006" key="4">
    <source>
        <dbReference type="Google" id="ProtNLM"/>
    </source>
</evidence>
<feature type="region of interest" description="Disordered" evidence="1">
    <location>
        <begin position="76"/>
        <end position="95"/>
    </location>
</feature>
<gene>
    <name evidence="2" type="ORF">SLS63_008005</name>
</gene>
<organism evidence="2 3">
    <name type="scientific">Diaporthe eres</name>
    <name type="common">Phomopsis oblonga</name>
    <dbReference type="NCBI Taxonomy" id="83184"/>
    <lineage>
        <taxon>Eukaryota</taxon>
        <taxon>Fungi</taxon>
        <taxon>Dikarya</taxon>
        <taxon>Ascomycota</taxon>
        <taxon>Pezizomycotina</taxon>
        <taxon>Sordariomycetes</taxon>
        <taxon>Sordariomycetidae</taxon>
        <taxon>Diaporthales</taxon>
        <taxon>Diaporthaceae</taxon>
        <taxon>Diaporthe</taxon>
        <taxon>Diaporthe eres species complex</taxon>
    </lineage>
</organism>
<accession>A0ABR1P3R6</accession>
<keyword evidence="3" id="KW-1185">Reference proteome</keyword>
<evidence type="ECO:0000313" key="2">
    <source>
        <dbReference type="EMBL" id="KAK7725551.1"/>
    </source>
</evidence>
<name>A0ABR1P3R6_DIAER</name>
<proteinExistence type="predicted"/>
<comment type="caution">
    <text evidence="2">The sequence shown here is derived from an EMBL/GenBank/DDBJ whole genome shotgun (WGS) entry which is preliminary data.</text>
</comment>
<feature type="compositionally biased region" description="Polar residues" evidence="1">
    <location>
        <begin position="84"/>
        <end position="95"/>
    </location>
</feature>
<dbReference type="EMBL" id="JAKNSF020000048">
    <property type="protein sequence ID" value="KAK7725551.1"/>
    <property type="molecule type" value="Genomic_DNA"/>
</dbReference>
<feature type="region of interest" description="Disordered" evidence="1">
    <location>
        <begin position="330"/>
        <end position="354"/>
    </location>
</feature>
<evidence type="ECO:0000256" key="1">
    <source>
        <dbReference type="SAM" id="MobiDB-lite"/>
    </source>
</evidence>
<feature type="region of interest" description="Disordered" evidence="1">
    <location>
        <begin position="1"/>
        <end position="22"/>
    </location>
</feature>
<reference evidence="2 3" key="1">
    <citation type="submission" date="2024-02" db="EMBL/GenBank/DDBJ databases">
        <title>De novo assembly and annotation of 12 fungi associated with fruit tree decline syndrome in Ontario, Canada.</title>
        <authorList>
            <person name="Sulman M."/>
            <person name="Ellouze W."/>
            <person name="Ilyukhin E."/>
        </authorList>
    </citation>
    <scope>NUCLEOTIDE SEQUENCE [LARGE SCALE GENOMIC DNA]</scope>
    <source>
        <strain evidence="2 3">M169</strain>
    </source>
</reference>
<evidence type="ECO:0000313" key="3">
    <source>
        <dbReference type="Proteomes" id="UP001430848"/>
    </source>
</evidence>